<name>A0A7C2XRW1_9BACT</name>
<proteinExistence type="predicted"/>
<protein>
    <submittedName>
        <fullName evidence="2">Beta-lysine N-acetyltransferase</fullName>
    </submittedName>
</protein>
<dbReference type="InterPro" id="IPR016181">
    <property type="entry name" value="Acyl_CoA_acyltransferase"/>
</dbReference>
<dbReference type="EMBL" id="DSDS01000142">
    <property type="protein sequence ID" value="HET98311.1"/>
    <property type="molecule type" value="Genomic_DNA"/>
</dbReference>
<comment type="caution">
    <text evidence="2">The sequence shown here is derived from an EMBL/GenBank/DDBJ whole genome shotgun (WGS) entry which is preliminary data.</text>
</comment>
<dbReference type="Gene3D" id="3.40.630.30">
    <property type="match status" value="1"/>
</dbReference>
<evidence type="ECO:0000259" key="1">
    <source>
        <dbReference type="PROSITE" id="PS51186"/>
    </source>
</evidence>
<dbReference type="Pfam" id="PF00583">
    <property type="entry name" value="Acetyltransf_1"/>
    <property type="match status" value="1"/>
</dbReference>
<dbReference type="PROSITE" id="PS51186">
    <property type="entry name" value="GNAT"/>
    <property type="match status" value="1"/>
</dbReference>
<dbReference type="SUPFAM" id="SSF55729">
    <property type="entry name" value="Acyl-CoA N-acyltransferases (Nat)"/>
    <property type="match status" value="1"/>
</dbReference>
<sequence>MNSDRTITIGRSLIQHGKSSDRVYLMSTADEDMPGLLNELERLAGQDDYGKIFAKAPARWGREFAAAGYRVEAEVPNFYQGRETGLFLGKYLKEERMEMTASEEIAAVLDLCAQKQASPPAPANSPGDDYQVRLCTPADCEAMAELYRRVFLSYPFPIHDPEFLRRTMAQQVCYAGAWRQERPTALASAEFSPTASHAEMTDFATAPEDRGRRLAARLLTSLEKEMAARGIKLAYTIARALSHGMNLSFARAGYRHAGTLVNNTQICGRIESMNVWYKPLANQG</sequence>
<dbReference type="AlphaFoldDB" id="A0A7C2XRW1"/>
<accession>A0A7C2XRW1</accession>
<dbReference type="InterPro" id="IPR000182">
    <property type="entry name" value="GNAT_dom"/>
</dbReference>
<dbReference type="GO" id="GO:0008080">
    <property type="term" value="F:N-acetyltransferase activity"/>
    <property type="evidence" value="ECO:0007669"/>
    <property type="project" value="InterPro"/>
</dbReference>
<dbReference type="Proteomes" id="UP000885986">
    <property type="component" value="Unassembled WGS sequence"/>
</dbReference>
<dbReference type="NCBIfam" id="TIGR03827">
    <property type="entry name" value="GNAT_ablB"/>
    <property type="match status" value="1"/>
</dbReference>
<organism evidence="2">
    <name type="scientific">Desulfurivibrio alkaliphilus</name>
    <dbReference type="NCBI Taxonomy" id="427923"/>
    <lineage>
        <taxon>Bacteria</taxon>
        <taxon>Pseudomonadati</taxon>
        <taxon>Thermodesulfobacteriota</taxon>
        <taxon>Desulfobulbia</taxon>
        <taxon>Desulfobulbales</taxon>
        <taxon>Desulfobulbaceae</taxon>
        <taxon>Desulfurivibrio</taxon>
    </lineage>
</organism>
<dbReference type="InterPro" id="IPR022525">
    <property type="entry name" value="GNAT_AblB"/>
</dbReference>
<gene>
    <name evidence="2" type="primary">ablB</name>
    <name evidence="2" type="ORF">ENN98_06420</name>
</gene>
<dbReference type="CDD" id="cd04301">
    <property type="entry name" value="NAT_SF"/>
    <property type="match status" value="1"/>
</dbReference>
<reference evidence="2" key="1">
    <citation type="journal article" date="2020" name="mSystems">
        <title>Genome- and Community-Level Interaction Insights into Carbon Utilization and Element Cycling Functions of Hydrothermarchaeota in Hydrothermal Sediment.</title>
        <authorList>
            <person name="Zhou Z."/>
            <person name="Liu Y."/>
            <person name="Xu W."/>
            <person name="Pan J."/>
            <person name="Luo Z.H."/>
            <person name="Li M."/>
        </authorList>
    </citation>
    <scope>NUCLEOTIDE SEQUENCE [LARGE SCALE GENOMIC DNA]</scope>
    <source>
        <strain evidence="2">SpSt-1224</strain>
    </source>
</reference>
<feature type="domain" description="N-acetyltransferase" evidence="1">
    <location>
        <begin position="130"/>
        <end position="281"/>
    </location>
</feature>
<evidence type="ECO:0000313" key="2">
    <source>
        <dbReference type="EMBL" id="HET98311.1"/>
    </source>
</evidence>